<evidence type="ECO:0000256" key="2">
    <source>
        <dbReference type="ARBA" id="ARBA00022525"/>
    </source>
</evidence>
<comment type="subcellular location">
    <subcellularLocation>
        <location evidence="1">Secreted</location>
    </subcellularLocation>
</comment>
<dbReference type="Gene3D" id="3.40.390.10">
    <property type="entry name" value="Collagenase (Catalytic Domain)"/>
    <property type="match status" value="1"/>
</dbReference>
<reference evidence="4" key="1">
    <citation type="submission" date="2024-02" db="EMBL/GenBank/DDBJ databases">
        <title>Genome sequences of strain Gemmobacter sp. JM10B15.</title>
        <authorList>
            <person name="Zhang M."/>
        </authorList>
    </citation>
    <scope>NUCLEOTIDE SEQUENCE</scope>
    <source>
        <strain evidence="4">JM10B15</strain>
    </source>
</reference>
<evidence type="ECO:0000256" key="3">
    <source>
        <dbReference type="SAM" id="MobiDB-lite"/>
    </source>
</evidence>
<organism evidence="4 5">
    <name type="scientific">Gemmobacter denitrificans</name>
    <dbReference type="NCBI Taxonomy" id="3123040"/>
    <lineage>
        <taxon>Bacteria</taxon>
        <taxon>Pseudomonadati</taxon>
        <taxon>Pseudomonadota</taxon>
        <taxon>Alphaproteobacteria</taxon>
        <taxon>Rhodobacterales</taxon>
        <taxon>Paracoccaceae</taxon>
        <taxon>Gemmobacter</taxon>
    </lineage>
</organism>
<evidence type="ECO:0008006" key="6">
    <source>
        <dbReference type="Google" id="ProtNLM"/>
    </source>
</evidence>
<dbReference type="InterPro" id="IPR011049">
    <property type="entry name" value="Serralysin-like_metalloprot_C"/>
</dbReference>
<dbReference type="Pfam" id="PF00353">
    <property type="entry name" value="HemolysinCabind"/>
    <property type="match status" value="4"/>
</dbReference>
<dbReference type="PRINTS" id="PR00313">
    <property type="entry name" value="CABNDNGRPT"/>
</dbReference>
<sequence>MPVSDFTALLPEWYDPNGGINYGRHNGLAPIGNVTFISYSFLAPAELPENSVVFGAMTQYTALDAMRQASIRAAISEFEEVAGVRFVEVDDPAHAMMTFQGNIGNNWSWAYFPYSSDWGTDPAAVTLSDYAPYGTDPYAPDDWARGGSMFTLTLHEIGHAMGLDHPHEGRILDPALDSMDYTVMSYNWNWSGSGSPDMLRSLDIDALRHLYGPETAVPGDWSWSWNEAEDRFSLTGGGQADVLLAIDAPSMVQGGLGNDRLYGRDHGDTLDGGAGADTLIGGQGHDSYLVDSYADQVTEIWNGGIDTIRTSLSSYSIFGQTLIENLTGTRATGHVLTGNGLANVITGHMGDDRLVGGAGNDTLQGSAGKDTLDGGSGSNSLAGGSGDDTYVVSSFADVLTEAAGAGIDTVQTALGAYSIFTKANIENITSTTSASVTLTGNSLNNGLTGNSGNDTLVASSGNDTLRGMGGNDRLDGGAGQDVMIGGQGNDTYLVDSFSDVVTEQAGGGTDTIVTSTVAYSIFARTHIENLTGTHGQGTTLTGNSAANRITAGQGHDSLLGGAGHDTLDGGANSDTLNGGSGADVFQFSAAIGGGTLDHIRDFDPAEDMIHLLASVFAGIGPKGGLAATAFHIGTAASTAAHRVIYNAATGDLFHDADGAGGEGQIRFARLDGLPGLTAADLLVI</sequence>
<dbReference type="PANTHER" id="PTHR38340">
    <property type="entry name" value="S-LAYER PROTEIN"/>
    <property type="match status" value="1"/>
</dbReference>
<comment type="caution">
    <text evidence="4">The sequence shown here is derived from an EMBL/GenBank/DDBJ whole genome shotgun (WGS) entry which is preliminary data.</text>
</comment>
<keyword evidence="2" id="KW-0964">Secreted</keyword>
<dbReference type="CDD" id="cd04277">
    <property type="entry name" value="ZnMc_serralysin_like"/>
    <property type="match status" value="1"/>
</dbReference>
<dbReference type="InterPro" id="IPR001343">
    <property type="entry name" value="Hemolysn_Ca-bd"/>
</dbReference>
<dbReference type="Proteomes" id="UP001431963">
    <property type="component" value="Unassembled WGS sequence"/>
</dbReference>
<gene>
    <name evidence="4" type="ORF">V6590_20090</name>
</gene>
<dbReference type="InterPro" id="IPR034033">
    <property type="entry name" value="Serralysin-like"/>
</dbReference>
<dbReference type="InterPro" id="IPR050557">
    <property type="entry name" value="RTX_toxin/Mannuronan_C5-epim"/>
</dbReference>
<name>A0ABU8C0H0_9RHOB</name>
<dbReference type="RefSeq" id="WP_335425495.1">
    <property type="nucleotide sequence ID" value="NZ_JBALHR010000026.1"/>
</dbReference>
<evidence type="ECO:0000313" key="5">
    <source>
        <dbReference type="Proteomes" id="UP001431963"/>
    </source>
</evidence>
<dbReference type="PANTHER" id="PTHR38340:SF1">
    <property type="entry name" value="S-LAYER PROTEIN"/>
    <property type="match status" value="1"/>
</dbReference>
<dbReference type="EMBL" id="JBALHR010000026">
    <property type="protein sequence ID" value="MEH7830458.1"/>
    <property type="molecule type" value="Genomic_DNA"/>
</dbReference>
<accession>A0ABU8C0H0</accession>
<dbReference type="Gene3D" id="2.150.10.10">
    <property type="entry name" value="Serralysin-like metalloprotease, C-terminal"/>
    <property type="match status" value="5"/>
</dbReference>
<dbReference type="InterPro" id="IPR018511">
    <property type="entry name" value="Hemolysin-typ_Ca-bd_CS"/>
</dbReference>
<evidence type="ECO:0000313" key="4">
    <source>
        <dbReference type="EMBL" id="MEH7830458.1"/>
    </source>
</evidence>
<dbReference type="InterPro" id="IPR024079">
    <property type="entry name" value="MetalloPept_cat_dom_sf"/>
</dbReference>
<feature type="region of interest" description="Disordered" evidence="3">
    <location>
        <begin position="356"/>
        <end position="380"/>
    </location>
</feature>
<dbReference type="PROSITE" id="PS00330">
    <property type="entry name" value="HEMOLYSIN_CALCIUM"/>
    <property type="match status" value="3"/>
</dbReference>
<protein>
    <recommendedName>
        <fullName evidence="6">Serralysin</fullName>
    </recommendedName>
</protein>
<dbReference type="SUPFAM" id="SSF55486">
    <property type="entry name" value="Metalloproteases ('zincins'), catalytic domain"/>
    <property type="match status" value="1"/>
</dbReference>
<keyword evidence="5" id="KW-1185">Reference proteome</keyword>
<evidence type="ECO:0000256" key="1">
    <source>
        <dbReference type="ARBA" id="ARBA00004613"/>
    </source>
</evidence>
<proteinExistence type="predicted"/>
<dbReference type="SUPFAM" id="SSF51120">
    <property type="entry name" value="beta-Roll"/>
    <property type="match status" value="4"/>
</dbReference>